<name>A0A1S3JRP5_LINAN</name>
<gene>
    <name evidence="5" type="primary">LOC106175512</name>
</gene>
<evidence type="ECO:0000256" key="1">
    <source>
        <dbReference type="ARBA" id="ARBA00024204"/>
    </source>
</evidence>
<dbReference type="STRING" id="7574.A0A1S3JRP5"/>
<evidence type="ECO:0000313" key="4">
    <source>
        <dbReference type="Proteomes" id="UP000085678"/>
    </source>
</evidence>
<dbReference type="GeneID" id="106175512"/>
<dbReference type="InterPro" id="IPR019171">
    <property type="entry name" value="MIX23"/>
</dbReference>
<dbReference type="Pfam" id="PF09774">
    <property type="entry name" value="MIX23"/>
    <property type="match status" value="1"/>
</dbReference>
<sequence length="152" mass="17698">MAASSNNEAGSLPCDDFLQFQDTLKQWRNLDDRIISALNKIIPTQSFSGQVDANSQCKKLYDELIEGHEMRNKAILYCLEKGSKVIDELRQQRANNKDNLDLLKSLRKQQTQVRLIQNEVNVEEVVRDRTLKVFYERCRDYYKPPEKPFGVS</sequence>
<protein>
    <recommendedName>
        <fullName evidence="2">Protein MIX23</fullName>
    </recommendedName>
    <alternativeName>
        <fullName evidence="3">Coiled-coil domain-containing protein 58</fullName>
    </alternativeName>
</protein>
<organism evidence="4 5">
    <name type="scientific">Lingula anatina</name>
    <name type="common">Brachiopod</name>
    <name type="synonym">Lingula unguis</name>
    <dbReference type="NCBI Taxonomy" id="7574"/>
    <lineage>
        <taxon>Eukaryota</taxon>
        <taxon>Metazoa</taxon>
        <taxon>Spiralia</taxon>
        <taxon>Lophotrochozoa</taxon>
        <taxon>Brachiopoda</taxon>
        <taxon>Linguliformea</taxon>
        <taxon>Lingulata</taxon>
        <taxon>Lingulida</taxon>
        <taxon>Linguloidea</taxon>
        <taxon>Lingulidae</taxon>
        <taxon>Lingula</taxon>
    </lineage>
</organism>
<dbReference type="PANTHER" id="PTHR31905">
    <property type="entry name" value="COILED-COIL DOMAIN-CONTAINING PROTEIN 58"/>
    <property type="match status" value="1"/>
</dbReference>
<dbReference type="Proteomes" id="UP000085678">
    <property type="component" value="Unplaced"/>
</dbReference>
<dbReference type="GO" id="GO:0005758">
    <property type="term" value="C:mitochondrial intermembrane space"/>
    <property type="evidence" value="ECO:0007669"/>
    <property type="project" value="InterPro"/>
</dbReference>
<dbReference type="OrthoDB" id="5593818at2759"/>
<dbReference type="AlphaFoldDB" id="A0A1S3JRP5"/>
<evidence type="ECO:0000256" key="2">
    <source>
        <dbReference type="ARBA" id="ARBA00024228"/>
    </source>
</evidence>
<comment type="similarity">
    <text evidence="1">Belongs to the MIX23 family.</text>
</comment>
<dbReference type="RefSeq" id="XP_013413012.1">
    <property type="nucleotide sequence ID" value="XM_013557558.1"/>
</dbReference>
<evidence type="ECO:0000256" key="3">
    <source>
        <dbReference type="ARBA" id="ARBA00030733"/>
    </source>
</evidence>
<dbReference type="OMA" id="CRYFEPP"/>
<dbReference type="FunCoup" id="A0A1S3JRP5">
    <property type="interactions" value="1189"/>
</dbReference>
<dbReference type="InParanoid" id="A0A1S3JRP5"/>
<proteinExistence type="inferred from homology"/>
<evidence type="ECO:0000313" key="5">
    <source>
        <dbReference type="RefSeq" id="XP_013413012.1"/>
    </source>
</evidence>
<reference evidence="5" key="1">
    <citation type="submission" date="2025-08" db="UniProtKB">
        <authorList>
            <consortium name="RefSeq"/>
        </authorList>
    </citation>
    <scope>IDENTIFICATION</scope>
    <source>
        <tissue evidence="5">Gonads</tissue>
    </source>
</reference>
<dbReference type="KEGG" id="lak:106175512"/>
<dbReference type="PANTHER" id="PTHR31905:SF2">
    <property type="entry name" value="PROTEIN MIX23"/>
    <property type="match status" value="1"/>
</dbReference>
<accession>A0A1S3JRP5</accession>
<keyword evidence="4" id="KW-1185">Reference proteome</keyword>